<feature type="non-terminal residue" evidence="2">
    <location>
        <position position="1"/>
    </location>
</feature>
<feature type="region of interest" description="Disordered" evidence="1">
    <location>
        <begin position="1"/>
        <end position="20"/>
    </location>
</feature>
<reference evidence="2" key="1">
    <citation type="submission" date="2020-02" db="EMBL/GenBank/DDBJ databases">
        <authorList>
            <person name="Meier V. D."/>
        </authorList>
    </citation>
    <scope>NUCLEOTIDE SEQUENCE</scope>
    <source>
        <strain evidence="2">AVDCRST_MAG39</strain>
    </source>
</reference>
<feature type="region of interest" description="Disordered" evidence="1">
    <location>
        <begin position="111"/>
        <end position="143"/>
    </location>
</feature>
<evidence type="ECO:0000313" key="2">
    <source>
        <dbReference type="EMBL" id="CAA9480719.1"/>
    </source>
</evidence>
<dbReference type="AlphaFoldDB" id="A0A6J4RYQ5"/>
<name>A0A6J4RYQ5_9SPHN</name>
<feature type="region of interest" description="Disordered" evidence="1">
    <location>
        <begin position="27"/>
        <end position="77"/>
    </location>
</feature>
<organism evidence="2">
    <name type="scientific">uncultured Sphingomonadaceae bacterium</name>
    <dbReference type="NCBI Taxonomy" id="169976"/>
    <lineage>
        <taxon>Bacteria</taxon>
        <taxon>Pseudomonadati</taxon>
        <taxon>Pseudomonadota</taxon>
        <taxon>Alphaproteobacteria</taxon>
        <taxon>Sphingomonadales</taxon>
        <taxon>Sphingomonadaceae</taxon>
        <taxon>environmental samples</taxon>
    </lineage>
</organism>
<feature type="non-terminal residue" evidence="2">
    <location>
        <position position="143"/>
    </location>
</feature>
<dbReference type="EMBL" id="CADCVW010000010">
    <property type="protein sequence ID" value="CAA9480719.1"/>
    <property type="molecule type" value="Genomic_DNA"/>
</dbReference>
<gene>
    <name evidence="2" type="ORF">AVDCRST_MAG39-142</name>
</gene>
<feature type="compositionally biased region" description="Basic and acidic residues" evidence="1">
    <location>
        <begin position="36"/>
        <end position="45"/>
    </location>
</feature>
<proteinExistence type="predicted"/>
<protein>
    <submittedName>
        <fullName evidence="2">Metallopeptidase</fullName>
    </submittedName>
</protein>
<evidence type="ECO:0000256" key="1">
    <source>
        <dbReference type="SAM" id="MobiDB-lite"/>
    </source>
</evidence>
<sequence length="143" mass="15919">GMVDARRHHRLQRARRQTRRAVRCLRAAPGPSRPGQADHGRECRGPRRPHRRLRGLQGIARRAGGDRDRRRDRRPAFLPRHGADLAAQLPQGEPAAAAVHRLAFVVRAARRPGPQLGSLVRRLPGPARPAPPPRAHRSGKDLV</sequence>
<accession>A0A6J4RYQ5</accession>